<gene>
    <name evidence="2" type="ORF">HA50_16725</name>
</gene>
<dbReference type="STRING" id="55209.HA50_16725"/>
<keyword evidence="1" id="KW-0812">Transmembrane</keyword>
<evidence type="ECO:0000313" key="2">
    <source>
        <dbReference type="EMBL" id="ORM94897.1"/>
    </source>
</evidence>
<reference evidence="2 3" key="1">
    <citation type="journal article" date="2017" name="Antonie Van Leeuwenhoek">
        <title>Phylogenomic resolution of the bacterial genus Pantoea and its relationship with Erwinia and Tatumella.</title>
        <authorList>
            <person name="Palmer M."/>
            <person name="Steenkamp E.T."/>
            <person name="Coetzee M.P."/>
            <person name="Chan W.Y."/>
            <person name="van Zyl E."/>
            <person name="De Maayer P."/>
            <person name="Coutinho T.A."/>
            <person name="Blom J."/>
            <person name="Smits T.H."/>
            <person name="Duffy B."/>
            <person name="Venter S.N."/>
        </authorList>
    </citation>
    <scope>NUCLEOTIDE SEQUENCE [LARGE SCALE GENOMIC DNA]</scope>
    <source>
        <strain evidence="2 3">LMG 2657</strain>
    </source>
</reference>
<sequence length="124" mass="13766">MRKTHASLPELIGDMVTSESVRKAFRVVCVLVHCALRMLILRPLILLCFILIALMAVVPLAVFVSASYTPDALAAGLLRTLHLLPYAYTPLCLAGLLLELVYAIRRLILMPDYFSDNAGNRRGR</sequence>
<dbReference type="AlphaFoldDB" id="A0A1X1EYA1"/>
<keyword evidence="1" id="KW-1133">Transmembrane helix</keyword>
<keyword evidence="3" id="KW-1185">Reference proteome</keyword>
<accession>A0A1X1EYA1</accession>
<name>A0A1X1EYA1_PANCY</name>
<comment type="caution">
    <text evidence="2">The sequence shown here is derived from an EMBL/GenBank/DDBJ whole genome shotgun (WGS) entry which is preliminary data.</text>
</comment>
<feature type="transmembrane region" description="Helical" evidence="1">
    <location>
        <begin position="44"/>
        <end position="66"/>
    </location>
</feature>
<evidence type="ECO:0000256" key="1">
    <source>
        <dbReference type="SAM" id="Phobius"/>
    </source>
</evidence>
<proteinExistence type="predicted"/>
<feature type="transmembrane region" description="Helical" evidence="1">
    <location>
        <begin position="86"/>
        <end position="104"/>
    </location>
</feature>
<evidence type="ECO:0000313" key="3">
    <source>
        <dbReference type="Proteomes" id="UP000193749"/>
    </source>
</evidence>
<dbReference type="OrthoDB" id="6628567at2"/>
<dbReference type="RefSeq" id="WP_084876720.1">
    <property type="nucleotide sequence ID" value="NZ_MLJI01000001.1"/>
</dbReference>
<protein>
    <submittedName>
        <fullName evidence="2">Uncharacterized protein</fullName>
    </submittedName>
</protein>
<organism evidence="2 3">
    <name type="scientific">Pantoea cypripedii</name>
    <name type="common">Pectobacterium cypripedii</name>
    <name type="synonym">Erwinia cypripedii</name>
    <dbReference type="NCBI Taxonomy" id="55209"/>
    <lineage>
        <taxon>Bacteria</taxon>
        <taxon>Pseudomonadati</taxon>
        <taxon>Pseudomonadota</taxon>
        <taxon>Gammaproteobacteria</taxon>
        <taxon>Enterobacterales</taxon>
        <taxon>Erwiniaceae</taxon>
        <taxon>Pantoea</taxon>
    </lineage>
</organism>
<keyword evidence="1" id="KW-0472">Membrane</keyword>
<dbReference type="EMBL" id="MLJI01000001">
    <property type="protein sequence ID" value="ORM94897.1"/>
    <property type="molecule type" value="Genomic_DNA"/>
</dbReference>
<dbReference type="Proteomes" id="UP000193749">
    <property type="component" value="Unassembled WGS sequence"/>
</dbReference>